<organism evidence="7 8">
    <name type="scientific">Candidatus Allofournierella pullistercoris</name>
    <dbReference type="NCBI Taxonomy" id="2838597"/>
    <lineage>
        <taxon>Bacteria</taxon>
        <taxon>Bacillati</taxon>
        <taxon>Bacillota</taxon>
        <taxon>Clostridia</taxon>
        <taxon>Eubacteriales</taxon>
        <taxon>Oscillospiraceae</taxon>
        <taxon>Allofournierella</taxon>
    </lineage>
</organism>
<comment type="catalytic activity">
    <reaction evidence="6">
        <text>L-lysyl-[protein] + 3 S-adenosyl-L-methionine = N(6),N(6),N(6)-trimethyl-L-lysyl-[protein] + 3 S-adenosyl-L-homocysteine + 3 H(+)</text>
        <dbReference type="Rhea" id="RHEA:54192"/>
        <dbReference type="Rhea" id="RHEA-COMP:9752"/>
        <dbReference type="Rhea" id="RHEA-COMP:13826"/>
        <dbReference type="ChEBI" id="CHEBI:15378"/>
        <dbReference type="ChEBI" id="CHEBI:29969"/>
        <dbReference type="ChEBI" id="CHEBI:57856"/>
        <dbReference type="ChEBI" id="CHEBI:59789"/>
        <dbReference type="ChEBI" id="CHEBI:61961"/>
    </reaction>
</comment>
<dbReference type="EC" id="2.1.1.-" evidence="6"/>
<name>A0A948T233_9FIRM</name>
<comment type="similarity">
    <text evidence="1 6">Belongs to the methyltransferase superfamily. PrmA family.</text>
</comment>
<feature type="binding site" evidence="6">
    <location>
        <position position="175"/>
    </location>
    <ligand>
        <name>S-adenosyl-L-methionine</name>
        <dbReference type="ChEBI" id="CHEBI:59789"/>
    </ligand>
</feature>
<sequence length="307" mass="33196">MQWTDICITVPKTFAETAEAIATSISGGGIYIEDYSDLESQVYEIAHVDLIEQDLLDKDRDKVLVHLYLAPDENPAQVIELLRDRLAASDTPYQLEVSGVEQEDWETGWKAYYHAMTLGKRLAIVPSWEEFDTDRVVIRLDPGMAFGTGTHETTALCLETLDELIVPGDRVLDIGTGSGILAIAALKLGASSAQGIDIDPMCVRTATENAQLNGVDDKLEVLIGDLSDKATGTYQMITANIVANAILSLAPHVPALMAPGGWFVASGIIDTRRDEVIAGLEQAGLKVVEVKEKRGWVALVCKNGGEA</sequence>
<reference evidence="7" key="2">
    <citation type="submission" date="2021-04" db="EMBL/GenBank/DDBJ databases">
        <authorList>
            <person name="Gilroy R."/>
        </authorList>
    </citation>
    <scope>NUCLEOTIDE SEQUENCE</scope>
    <source>
        <strain evidence="7">B5_2728</strain>
    </source>
</reference>
<evidence type="ECO:0000313" key="8">
    <source>
        <dbReference type="Proteomes" id="UP000713596"/>
    </source>
</evidence>
<evidence type="ECO:0000256" key="4">
    <source>
        <dbReference type="ARBA" id="ARBA00022679"/>
    </source>
</evidence>
<dbReference type="InterPro" id="IPR029063">
    <property type="entry name" value="SAM-dependent_MTases_sf"/>
</dbReference>
<dbReference type="InterPro" id="IPR004498">
    <property type="entry name" value="Ribosomal_PrmA_MeTrfase"/>
</dbReference>
<evidence type="ECO:0000256" key="6">
    <source>
        <dbReference type="HAMAP-Rule" id="MF_00735"/>
    </source>
</evidence>
<dbReference type="Gene3D" id="3.40.50.150">
    <property type="entry name" value="Vaccinia Virus protein VP39"/>
    <property type="match status" value="1"/>
</dbReference>
<dbReference type="GO" id="GO:0032259">
    <property type="term" value="P:methylation"/>
    <property type="evidence" value="ECO:0007669"/>
    <property type="project" value="UniProtKB-KW"/>
</dbReference>
<accession>A0A948T233</accession>
<comment type="function">
    <text evidence="6">Methylates ribosomal protein L11.</text>
</comment>
<comment type="subcellular location">
    <subcellularLocation>
        <location evidence="6">Cytoplasm</location>
    </subcellularLocation>
</comment>
<evidence type="ECO:0000256" key="3">
    <source>
        <dbReference type="ARBA" id="ARBA00022603"/>
    </source>
</evidence>
<keyword evidence="3 6" id="KW-0489">Methyltransferase</keyword>
<dbReference type="EMBL" id="JAHLFP010000026">
    <property type="protein sequence ID" value="MBU3805950.1"/>
    <property type="molecule type" value="Genomic_DNA"/>
</dbReference>
<dbReference type="CDD" id="cd02440">
    <property type="entry name" value="AdoMet_MTases"/>
    <property type="match status" value="1"/>
</dbReference>
<dbReference type="PANTHER" id="PTHR43648:SF1">
    <property type="entry name" value="ELECTRON TRANSFER FLAVOPROTEIN BETA SUBUNIT LYSINE METHYLTRANSFERASE"/>
    <property type="match status" value="1"/>
</dbReference>
<keyword evidence="7" id="KW-0687">Ribonucleoprotein</keyword>
<keyword evidence="4 6" id="KW-0808">Transferase</keyword>
<protein>
    <recommendedName>
        <fullName evidence="6">Ribosomal protein L11 methyltransferase</fullName>
        <shortName evidence="6">L11 Mtase</shortName>
        <ecNumber evidence="6">2.1.1.-</ecNumber>
    </recommendedName>
</protein>
<evidence type="ECO:0000313" key="7">
    <source>
        <dbReference type="EMBL" id="MBU3805950.1"/>
    </source>
</evidence>
<dbReference type="Proteomes" id="UP000713596">
    <property type="component" value="Unassembled WGS sequence"/>
</dbReference>
<dbReference type="GO" id="GO:0005840">
    <property type="term" value="C:ribosome"/>
    <property type="evidence" value="ECO:0007669"/>
    <property type="project" value="UniProtKB-KW"/>
</dbReference>
<dbReference type="AlphaFoldDB" id="A0A948T233"/>
<keyword evidence="2 6" id="KW-0963">Cytoplasm</keyword>
<comment type="caution">
    <text evidence="7">The sequence shown here is derived from an EMBL/GenBank/DDBJ whole genome shotgun (WGS) entry which is preliminary data.</text>
</comment>
<dbReference type="Pfam" id="PF06325">
    <property type="entry name" value="PrmA"/>
    <property type="match status" value="1"/>
</dbReference>
<feature type="binding site" evidence="6">
    <location>
        <position position="154"/>
    </location>
    <ligand>
        <name>S-adenosyl-L-methionine</name>
        <dbReference type="ChEBI" id="CHEBI:59789"/>
    </ligand>
</feature>
<gene>
    <name evidence="6 7" type="primary">prmA</name>
    <name evidence="7" type="ORF">H9882_03550</name>
</gene>
<dbReference type="NCBIfam" id="TIGR00406">
    <property type="entry name" value="prmA"/>
    <property type="match status" value="1"/>
</dbReference>
<dbReference type="SUPFAM" id="SSF53335">
    <property type="entry name" value="S-adenosyl-L-methionine-dependent methyltransferases"/>
    <property type="match status" value="1"/>
</dbReference>
<dbReference type="PANTHER" id="PTHR43648">
    <property type="entry name" value="ELECTRON TRANSFER FLAVOPROTEIN BETA SUBUNIT LYSINE METHYLTRANSFERASE"/>
    <property type="match status" value="1"/>
</dbReference>
<proteinExistence type="inferred from homology"/>
<keyword evidence="7" id="KW-0689">Ribosomal protein</keyword>
<dbReference type="GO" id="GO:0005737">
    <property type="term" value="C:cytoplasm"/>
    <property type="evidence" value="ECO:0007669"/>
    <property type="project" value="UniProtKB-SubCell"/>
</dbReference>
<evidence type="ECO:0000256" key="2">
    <source>
        <dbReference type="ARBA" id="ARBA00022490"/>
    </source>
</evidence>
<dbReference type="PIRSF" id="PIRSF000401">
    <property type="entry name" value="RPL11_MTase"/>
    <property type="match status" value="1"/>
</dbReference>
<feature type="binding site" evidence="6">
    <location>
        <position position="197"/>
    </location>
    <ligand>
        <name>S-adenosyl-L-methionine</name>
        <dbReference type="ChEBI" id="CHEBI:59789"/>
    </ligand>
</feature>
<dbReference type="InterPro" id="IPR050078">
    <property type="entry name" value="Ribosomal_L11_MeTrfase_PrmA"/>
</dbReference>
<feature type="binding site" evidence="6">
    <location>
        <position position="240"/>
    </location>
    <ligand>
        <name>S-adenosyl-L-methionine</name>
        <dbReference type="ChEBI" id="CHEBI:59789"/>
    </ligand>
</feature>
<reference evidence="7" key="1">
    <citation type="journal article" date="2021" name="PeerJ">
        <title>Extensive microbial diversity within the chicken gut microbiome revealed by metagenomics and culture.</title>
        <authorList>
            <person name="Gilroy R."/>
            <person name="Ravi A."/>
            <person name="Getino M."/>
            <person name="Pursley I."/>
            <person name="Horton D.L."/>
            <person name="Alikhan N.F."/>
            <person name="Baker D."/>
            <person name="Gharbi K."/>
            <person name="Hall N."/>
            <person name="Watson M."/>
            <person name="Adriaenssens E.M."/>
            <person name="Foster-Nyarko E."/>
            <person name="Jarju S."/>
            <person name="Secka A."/>
            <person name="Antonio M."/>
            <person name="Oren A."/>
            <person name="Chaudhuri R.R."/>
            <person name="La Ragione R."/>
            <person name="Hildebrand F."/>
            <person name="Pallen M.J."/>
        </authorList>
    </citation>
    <scope>NUCLEOTIDE SEQUENCE</scope>
    <source>
        <strain evidence="7">B5_2728</strain>
    </source>
</reference>
<keyword evidence="5 6" id="KW-0949">S-adenosyl-L-methionine</keyword>
<evidence type="ECO:0000256" key="1">
    <source>
        <dbReference type="ARBA" id="ARBA00009741"/>
    </source>
</evidence>
<dbReference type="HAMAP" id="MF_00735">
    <property type="entry name" value="Methyltr_PrmA"/>
    <property type="match status" value="1"/>
</dbReference>
<dbReference type="GO" id="GO:0008276">
    <property type="term" value="F:protein methyltransferase activity"/>
    <property type="evidence" value="ECO:0007669"/>
    <property type="project" value="UniProtKB-UniRule"/>
</dbReference>
<evidence type="ECO:0000256" key="5">
    <source>
        <dbReference type="ARBA" id="ARBA00022691"/>
    </source>
</evidence>